<dbReference type="Proteomes" id="UP000177870">
    <property type="component" value="Chromosome"/>
</dbReference>
<evidence type="ECO:0000313" key="1">
    <source>
        <dbReference type="EMBL" id="AOX04513.1"/>
    </source>
</evidence>
<dbReference type="AlphaFoldDB" id="A0A1D8U3W8"/>
<dbReference type="STRING" id="1458985.BJP34_25190"/>
<dbReference type="KEGG" id="mpro:BJP34_25190"/>
<evidence type="ECO:0008006" key="3">
    <source>
        <dbReference type="Google" id="ProtNLM"/>
    </source>
</evidence>
<organism evidence="1 2">
    <name type="scientific">Moorena producens PAL-8-15-08-1</name>
    <dbReference type="NCBI Taxonomy" id="1458985"/>
    <lineage>
        <taxon>Bacteria</taxon>
        <taxon>Bacillati</taxon>
        <taxon>Cyanobacteriota</taxon>
        <taxon>Cyanophyceae</taxon>
        <taxon>Coleofasciculales</taxon>
        <taxon>Coleofasciculaceae</taxon>
        <taxon>Moorena</taxon>
    </lineage>
</organism>
<reference evidence="2" key="1">
    <citation type="submission" date="2016-10" db="EMBL/GenBank/DDBJ databases">
        <title>Comparative genomics uncovers the prolific and rare metabolic potential of the cyanobacterial genus Moorea.</title>
        <authorList>
            <person name="Leao T."/>
            <person name="Castelao G."/>
            <person name="Korobeynikov A."/>
            <person name="Monroe E.A."/>
            <person name="Podell S."/>
            <person name="Glukhov E."/>
            <person name="Allen E."/>
            <person name="Gerwick W.H."/>
            <person name="Gerwick L."/>
        </authorList>
    </citation>
    <scope>NUCLEOTIDE SEQUENCE [LARGE SCALE GENOMIC DNA]</scope>
    <source>
        <strain evidence="2">PAL-8-15-08-1</strain>
    </source>
</reference>
<accession>A0A1D8U3W8</accession>
<dbReference type="InterPro" id="IPR010328">
    <property type="entry name" value="DUF928"/>
</dbReference>
<name>A0A1D8U3W8_9CYAN</name>
<proteinExistence type="predicted"/>
<dbReference type="Pfam" id="PF06051">
    <property type="entry name" value="DUF928"/>
    <property type="match status" value="1"/>
</dbReference>
<sequence>MSCFLVSRVEADQSISLGQIPQVPIYFINPKPPDNGTPSAPHGTGTRGDCLYKAELPLLTPLVGGYNLDLTVSDYPTFWIYIPYTSEDAPSGEFSLQDEDGENDLYRKSFKLPDQPGIVSITLPKTENPLEVGQTYRWNLEINCPSTELSNQFPTPASVTGLVRRVAQSPDLERELNGANTPLERIAAYGKHHIWYDTLTELAELRLQDPQNMNLETAWIKLLTDQSFVETISKTNILGNLQ</sequence>
<evidence type="ECO:0000313" key="2">
    <source>
        <dbReference type="Proteomes" id="UP000177870"/>
    </source>
</evidence>
<dbReference type="EMBL" id="CP017599">
    <property type="protein sequence ID" value="AOX04513.1"/>
    <property type="molecule type" value="Genomic_DNA"/>
</dbReference>
<protein>
    <recommendedName>
        <fullName evidence="3">DUF928 domain-containing protein</fullName>
    </recommendedName>
</protein>
<gene>
    <name evidence="1" type="ORF">BJP34_25190</name>
</gene>